<dbReference type="AlphaFoldDB" id="F0SXD5"/>
<dbReference type="eggNOG" id="COG0827">
    <property type="taxonomic scope" value="Bacteria"/>
</dbReference>
<dbReference type="GO" id="GO:0008168">
    <property type="term" value="F:methyltransferase activity"/>
    <property type="evidence" value="ECO:0007669"/>
    <property type="project" value="UniProtKB-KW"/>
</dbReference>
<dbReference type="PRINTS" id="PR00507">
    <property type="entry name" value="N12N6MTFRASE"/>
</dbReference>
<gene>
    <name evidence="1" type="ordered locus">Sgly_0314</name>
</gene>
<evidence type="ECO:0000313" key="2">
    <source>
        <dbReference type="Proteomes" id="UP000007488"/>
    </source>
</evidence>
<dbReference type="RefSeq" id="WP_013623552.1">
    <property type="nucleotide sequence ID" value="NC_015172.1"/>
</dbReference>
<dbReference type="SUPFAM" id="SSF53335">
    <property type="entry name" value="S-adenosyl-L-methionine-dependent methyltransferases"/>
    <property type="match status" value="1"/>
</dbReference>
<dbReference type="CDD" id="cd02440">
    <property type="entry name" value="AdoMet_MTases"/>
    <property type="match status" value="1"/>
</dbReference>
<dbReference type="InterPro" id="IPR029063">
    <property type="entry name" value="SAM-dependent_MTases_sf"/>
</dbReference>
<organism evidence="1 2">
    <name type="scientific">Syntrophobotulus glycolicus (strain DSM 8271 / FlGlyR)</name>
    <dbReference type="NCBI Taxonomy" id="645991"/>
    <lineage>
        <taxon>Bacteria</taxon>
        <taxon>Bacillati</taxon>
        <taxon>Bacillota</taxon>
        <taxon>Clostridia</taxon>
        <taxon>Eubacteriales</taxon>
        <taxon>Desulfitobacteriaceae</taxon>
        <taxon>Syntrophobotulus</taxon>
    </lineage>
</organism>
<dbReference type="GO" id="GO:0032259">
    <property type="term" value="P:methylation"/>
    <property type="evidence" value="ECO:0007669"/>
    <property type="project" value="UniProtKB-KW"/>
</dbReference>
<proteinExistence type="predicted"/>
<dbReference type="GO" id="GO:0003676">
    <property type="term" value="F:nucleic acid binding"/>
    <property type="evidence" value="ECO:0007669"/>
    <property type="project" value="InterPro"/>
</dbReference>
<dbReference type="Gene3D" id="3.40.50.150">
    <property type="entry name" value="Vaccinia Virus protein VP39"/>
    <property type="match status" value="1"/>
</dbReference>
<keyword evidence="1" id="KW-0808">Transferase</keyword>
<dbReference type="PROSITE" id="PS00092">
    <property type="entry name" value="N6_MTASE"/>
    <property type="match status" value="1"/>
</dbReference>
<keyword evidence="1" id="KW-0489">Methyltransferase</keyword>
<dbReference type="HOGENOM" id="CLU_072995_0_0_9"/>
<dbReference type="OrthoDB" id="270332at2"/>
<dbReference type="STRING" id="645991.Sgly_0314"/>
<protein>
    <submittedName>
        <fullName evidence="1">Type I restriction-modification system methyltransferase subunit-like protein</fullName>
    </submittedName>
</protein>
<dbReference type="Proteomes" id="UP000007488">
    <property type="component" value="Chromosome"/>
</dbReference>
<sequence length="257" mass="28839">MKIKDEILAILAECTTSETIIYLPQVQLDRKTYEVVNKCLESIGGKWNRKAKGHIVDGDAAELLDNLVLTGETTDLKKEYQFFPTPREIGVRMCEMAEINEHSQVLEPSAGNGKLIEAILAAGPRSIYAVELNPQMAEGLWKYNEDPDGPVVVVEQGDFLKLGLANKIRVNRIVMNPPFAKQQDIDHIFEAFKVLHPGGILVSVVSESPFFRTNRKSAEFREFLEKHDTEMVQLPEGAFKESGTMVRTRIIKIQKAG</sequence>
<reference evidence="1 2" key="1">
    <citation type="journal article" date="2011" name="Stand. Genomic Sci.">
        <title>Complete genome sequence of Syntrophobotulus glycolicus type strain (FlGlyR).</title>
        <authorList>
            <person name="Han C."/>
            <person name="Mwirichia R."/>
            <person name="Chertkov O."/>
            <person name="Held B."/>
            <person name="Lapidus A."/>
            <person name="Nolan M."/>
            <person name="Lucas S."/>
            <person name="Hammon N."/>
            <person name="Deshpande S."/>
            <person name="Cheng J.F."/>
            <person name="Tapia R."/>
            <person name="Goodwin L."/>
            <person name="Pitluck S."/>
            <person name="Huntemann M."/>
            <person name="Liolios K."/>
            <person name="Ivanova N."/>
            <person name="Pagani I."/>
            <person name="Mavromatis K."/>
            <person name="Ovchinikova G."/>
            <person name="Pati A."/>
            <person name="Chen A."/>
            <person name="Palaniappan K."/>
            <person name="Land M."/>
            <person name="Hauser L."/>
            <person name="Brambilla E.M."/>
            <person name="Rohde M."/>
            <person name="Spring S."/>
            <person name="Sikorski J."/>
            <person name="Goker M."/>
            <person name="Woyke T."/>
            <person name="Bristow J."/>
            <person name="Eisen J.A."/>
            <person name="Markowitz V."/>
            <person name="Hugenholtz P."/>
            <person name="Kyrpides N.C."/>
            <person name="Klenk H.P."/>
            <person name="Detter J.C."/>
        </authorList>
    </citation>
    <scope>NUCLEOTIDE SEQUENCE [LARGE SCALE GENOMIC DNA]</scope>
    <source>
        <strain evidence="2">DSM 8271 / FlGlyR</strain>
    </source>
</reference>
<accession>F0SXD5</accession>
<keyword evidence="2" id="KW-1185">Reference proteome</keyword>
<dbReference type="InterPro" id="IPR002052">
    <property type="entry name" value="DNA_methylase_N6_adenine_CS"/>
</dbReference>
<reference evidence="2" key="2">
    <citation type="submission" date="2011-02" db="EMBL/GenBank/DDBJ databases">
        <title>The complete genome of Syntrophobotulus glycolicus DSM 8271.</title>
        <authorList>
            <person name="Lucas S."/>
            <person name="Copeland A."/>
            <person name="Lapidus A."/>
            <person name="Bruce D."/>
            <person name="Goodwin L."/>
            <person name="Pitluck S."/>
            <person name="Kyrpides N."/>
            <person name="Mavromatis K."/>
            <person name="Pagani I."/>
            <person name="Ivanova N."/>
            <person name="Mikhailova N."/>
            <person name="Chertkov O."/>
            <person name="Held B."/>
            <person name="Detter J.C."/>
            <person name="Tapia R."/>
            <person name="Han C."/>
            <person name="Land M."/>
            <person name="Hauser L."/>
            <person name="Markowitz V."/>
            <person name="Cheng J.-F."/>
            <person name="Hugenholtz P."/>
            <person name="Woyke T."/>
            <person name="Wu D."/>
            <person name="Spring S."/>
            <person name="Schroeder M."/>
            <person name="Brambilla E."/>
            <person name="Klenk H.-P."/>
            <person name="Eisen J.A."/>
        </authorList>
    </citation>
    <scope>NUCLEOTIDE SEQUENCE [LARGE SCALE GENOMIC DNA]</scope>
    <source>
        <strain evidence="2">DSM 8271 / FlGlyR</strain>
    </source>
</reference>
<name>F0SXD5_SYNGF</name>
<dbReference type="KEGG" id="sgy:Sgly_0314"/>
<evidence type="ECO:0000313" key="1">
    <source>
        <dbReference type="EMBL" id="ADY54681.1"/>
    </source>
</evidence>
<dbReference type="EMBL" id="CP002547">
    <property type="protein sequence ID" value="ADY54681.1"/>
    <property type="molecule type" value="Genomic_DNA"/>
</dbReference>